<accession>A0A7S0INF2</accession>
<dbReference type="Gene3D" id="6.10.140.1350">
    <property type="match status" value="1"/>
</dbReference>
<evidence type="ECO:0000256" key="6">
    <source>
        <dbReference type="ARBA" id="ARBA00023132"/>
    </source>
</evidence>
<organism evidence="9">
    <name type="scientific">Calcidiscus leptoporus</name>
    <dbReference type="NCBI Taxonomy" id="127549"/>
    <lineage>
        <taxon>Eukaryota</taxon>
        <taxon>Haptista</taxon>
        <taxon>Haptophyta</taxon>
        <taxon>Prymnesiophyceae</taxon>
        <taxon>Coccolithales</taxon>
        <taxon>Calcidiscaceae</taxon>
        <taxon>Calcidiscus</taxon>
    </lineage>
</organism>
<evidence type="ECO:0000256" key="2">
    <source>
        <dbReference type="ARBA" id="ARBA00022448"/>
    </source>
</evidence>
<evidence type="ECO:0000256" key="3">
    <source>
        <dbReference type="ARBA" id="ARBA00022816"/>
    </source>
</evidence>
<dbReference type="PANTHER" id="PTHR13437:SF2">
    <property type="entry name" value="NUCLEOPORIN P58_P45"/>
    <property type="match status" value="1"/>
</dbReference>
<feature type="region of interest" description="Disordered" evidence="8">
    <location>
        <begin position="358"/>
        <end position="404"/>
    </location>
</feature>
<evidence type="ECO:0000256" key="1">
    <source>
        <dbReference type="ARBA" id="ARBA00004567"/>
    </source>
</evidence>
<feature type="compositionally biased region" description="Low complexity" evidence="8">
    <location>
        <begin position="375"/>
        <end position="388"/>
    </location>
</feature>
<dbReference type="PANTHER" id="PTHR13437">
    <property type="entry name" value="NUCLEOPORIN P58/P45 NUCLEOPORIN-LIKE PROTEIN 1"/>
    <property type="match status" value="1"/>
</dbReference>
<keyword evidence="6" id="KW-0906">Nuclear pore complex</keyword>
<reference evidence="9" key="1">
    <citation type="submission" date="2021-01" db="EMBL/GenBank/DDBJ databases">
        <authorList>
            <person name="Corre E."/>
            <person name="Pelletier E."/>
            <person name="Niang G."/>
            <person name="Scheremetjew M."/>
            <person name="Finn R."/>
            <person name="Kale V."/>
            <person name="Holt S."/>
            <person name="Cochrane G."/>
            <person name="Meng A."/>
            <person name="Brown T."/>
            <person name="Cohen L."/>
        </authorList>
    </citation>
    <scope>NUCLEOTIDE SEQUENCE</scope>
    <source>
        <strain evidence="9">RCC1130</strain>
    </source>
</reference>
<keyword evidence="2" id="KW-0813">Transport</keyword>
<dbReference type="GO" id="GO:0051028">
    <property type="term" value="P:mRNA transport"/>
    <property type="evidence" value="ECO:0007669"/>
    <property type="project" value="UniProtKB-KW"/>
</dbReference>
<dbReference type="EMBL" id="HBER01004774">
    <property type="protein sequence ID" value="CAD8527152.1"/>
    <property type="molecule type" value="Transcribed_RNA"/>
</dbReference>
<gene>
    <name evidence="9" type="ORF">CLEP1334_LOCUS2373</name>
</gene>
<name>A0A7S0INF2_9EUKA</name>
<proteinExistence type="predicted"/>
<dbReference type="GO" id="GO:0005643">
    <property type="term" value="C:nuclear pore"/>
    <property type="evidence" value="ECO:0007669"/>
    <property type="project" value="UniProtKB-SubCell"/>
</dbReference>
<dbReference type="GO" id="GO:0017056">
    <property type="term" value="F:structural constituent of nuclear pore"/>
    <property type="evidence" value="ECO:0007669"/>
    <property type="project" value="InterPro"/>
</dbReference>
<protein>
    <submittedName>
        <fullName evidence="9">Uncharacterized protein</fullName>
    </submittedName>
</protein>
<dbReference type="GO" id="GO:0008139">
    <property type="term" value="F:nuclear localization sequence binding"/>
    <property type="evidence" value="ECO:0007669"/>
    <property type="project" value="InterPro"/>
</dbReference>
<evidence type="ECO:0000256" key="8">
    <source>
        <dbReference type="SAM" id="MobiDB-lite"/>
    </source>
</evidence>
<comment type="subcellular location">
    <subcellularLocation>
        <location evidence="1">Nucleus</location>
        <location evidence="1">Nuclear pore complex</location>
    </subcellularLocation>
</comment>
<sequence length="404" mass="41924">MFGALAPAPAAGGGLFGAPAAAAGSSLFGGGSSVFGAAPVGAPAAGLFGAGIPAAPTPAMTGAGQQELKLNSHFEKLPQPTRDWLLDTERKINDWALKSKAFPVDNGEMRGRQQLLDETQRAAETLAEHSRLDEQTVASFKAQVDKTLSDAYMAEQEYQRSHERQVYARTAHLPTPFFEAKLRDMQVEAEVLQQHIGELDGALADGSTTITREGLQELLQRQKVMFERCASKVHSQHSQLEAHRQRLKQQLGYDPFAEAQLRRQAVRDKFKPPDRPIPLLPPAAAAAPTAAAPAAPGTTPSLTFGGGASSLFSAKPPAPASASLFGAPASATGGGLFGSTPTAPVAPTLGAATPLGAPTLGANPFTTSLTPAAPPSGSLFGPPSLGASTSAQRSNAKKKTASRK</sequence>
<dbReference type="InterPro" id="IPR024882">
    <property type="entry name" value="NUP58/p45/49"/>
</dbReference>
<keyword evidence="3" id="KW-0509">mRNA transport</keyword>
<dbReference type="AlphaFoldDB" id="A0A7S0INF2"/>
<feature type="compositionally biased region" description="Basic residues" evidence="8">
    <location>
        <begin position="395"/>
        <end position="404"/>
    </location>
</feature>
<keyword evidence="4" id="KW-0653">Protein transport</keyword>
<dbReference type="GO" id="GO:0015031">
    <property type="term" value="P:protein transport"/>
    <property type="evidence" value="ECO:0007669"/>
    <property type="project" value="UniProtKB-KW"/>
</dbReference>
<keyword evidence="7" id="KW-0539">Nucleus</keyword>
<keyword evidence="5" id="KW-0811">Translocation</keyword>
<evidence type="ECO:0000313" key="9">
    <source>
        <dbReference type="EMBL" id="CAD8527152.1"/>
    </source>
</evidence>
<evidence type="ECO:0000256" key="4">
    <source>
        <dbReference type="ARBA" id="ARBA00022927"/>
    </source>
</evidence>
<evidence type="ECO:0000256" key="5">
    <source>
        <dbReference type="ARBA" id="ARBA00023010"/>
    </source>
</evidence>
<evidence type="ECO:0000256" key="7">
    <source>
        <dbReference type="ARBA" id="ARBA00023242"/>
    </source>
</evidence>